<protein>
    <submittedName>
        <fullName evidence="2">Uncharacterized protein</fullName>
    </submittedName>
</protein>
<dbReference type="Proteomes" id="UP001218188">
    <property type="component" value="Unassembled WGS sequence"/>
</dbReference>
<feature type="region of interest" description="Disordered" evidence="1">
    <location>
        <begin position="256"/>
        <end position="295"/>
    </location>
</feature>
<accession>A0AAD6RWN3</accession>
<gene>
    <name evidence="2" type="ORF">C8F04DRAFT_1201870</name>
</gene>
<reference evidence="2" key="1">
    <citation type="submission" date="2023-03" db="EMBL/GenBank/DDBJ databases">
        <title>Massive genome expansion in bonnet fungi (Mycena s.s.) driven by repeated elements and novel gene families across ecological guilds.</title>
        <authorList>
            <consortium name="Lawrence Berkeley National Laboratory"/>
            <person name="Harder C.B."/>
            <person name="Miyauchi S."/>
            <person name="Viragh M."/>
            <person name="Kuo A."/>
            <person name="Thoen E."/>
            <person name="Andreopoulos B."/>
            <person name="Lu D."/>
            <person name="Skrede I."/>
            <person name="Drula E."/>
            <person name="Henrissat B."/>
            <person name="Morin E."/>
            <person name="Kohler A."/>
            <person name="Barry K."/>
            <person name="LaButti K."/>
            <person name="Morin E."/>
            <person name="Salamov A."/>
            <person name="Lipzen A."/>
            <person name="Mereny Z."/>
            <person name="Hegedus B."/>
            <person name="Baldrian P."/>
            <person name="Stursova M."/>
            <person name="Weitz H."/>
            <person name="Taylor A."/>
            <person name="Grigoriev I.V."/>
            <person name="Nagy L.G."/>
            <person name="Martin F."/>
            <person name="Kauserud H."/>
        </authorList>
    </citation>
    <scope>NUCLEOTIDE SEQUENCE</scope>
    <source>
        <strain evidence="2">CBHHK200</strain>
    </source>
</reference>
<organism evidence="2 3">
    <name type="scientific">Mycena alexandri</name>
    <dbReference type="NCBI Taxonomy" id="1745969"/>
    <lineage>
        <taxon>Eukaryota</taxon>
        <taxon>Fungi</taxon>
        <taxon>Dikarya</taxon>
        <taxon>Basidiomycota</taxon>
        <taxon>Agaricomycotina</taxon>
        <taxon>Agaricomycetes</taxon>
        <taxon>Agaricomycetidae</taxon>
        <taxon>Agaricales</taxon>
        <taxon>Marasmiineae</taxon>
        <taxon>Mycenaceae</taxon>
        <taxon>Mycena</taxon>
    </lineage>
</organism>
<feature type="compositionally biased region" description="Basic and acidic residues" evidence="1">
    <location>
        <begin position="165"/>
        <end position="182"/>
    </location>
</feature>
<dbReference type="EMBL" id="JARJCM010000484">
    <property type="protein sequence ID" value="KAJ7016589.1"/>
    <property type="molecule type" value="Genomic_DNA"/>
</dbReference>
<feature type="region of interest" description="Disordered" evidence="1">
    <location>
        <begin position="375"/>
        <end position="439"/>
    </location>
</feature>
<proteinExistence type="predicted"/>
<evidence type="ECO:0000256" key="1">
    <source>
        <dbReference type="SAM" id="MobiDB-lite"/>
    </source>
</evidence>
<evidence type="ECO:0000313" key="3">
    <source>
        <dbReference type="Proteomes" id="UP001218188"/>
    </source>
</evidence>
<name>A0AAD6RWN3_9AGAR</name>
<sequence length="574" mass="63925">MSRFGGNTCPAQYTAPHRPLRERFGMHPLDWKEQEIHADRPNSLSGGVLVGKALLIDVASLGEILAQRANELALESDVHDVRKQIVDQREQNPGDDVQLPHLRPGRSTKPHAQRRARTKRPNCQLRIRANAQTHAGHGVPNTHERPPRSPRPHARRIANTAKAKVRTDPVLDARDDLKHPLRNDGATNPEGRCLDTPGIAGIDGEDKKVSSPAPTAARHKNRKLRIHANQGAHGVPHTHRTTISAALKLHAPRQRQNYPALPPTLDAVPSTQIRRKRGEKRGENGEDGRKFATAKRPVLETNAHDGGERGRRIRTRETPAYSTRMNAKKKKNAQESSGFLPFWEVDSPPPTPRRSGRWGARRTQTQMLCGPHVAALAGKSPRRSPSQNRSAIENKKLTPNPPKRNKICPVKRGNKVGGGEERRRTAAGIRPRAGRRVTRPRRRGRVACVACRRMCMRGMRRAPARTPARILEYDESDCCDEYECLTGTTVPLLLPSCPLEFPNDALEAECEEEEGCACGKNNGGATGDWTDRQRCQERGLTDRSHARLFSPVMDEDRRRGVRVFGYGIYSVIGP</sequence>
<feature type="compositionally biased region" description="Basic and acidic residues" evidence="1">
    <location>
        <begin position="280"/>
        <end position="290"/>
    </location>
</feature>
<evidence type="ECO:0000313" key="2">
    <source>
        <dbReference type="EMBL" id="KAJ7016589.1"/>
    </source>
</evidence>
<dbReference type="AlphaFoldDB" id="A0AAD6RWN3"/>
<keyword evidence="3" id="KW-1185">Reference proteome</keyword>
<feature type="region of interest" description="Disordered" evidence="1">
    <location>
        <begin position="87"/>
        <end position="220"/>
    </location>
</feature>
<feature type="region of interest" description="Disordered" evidence="1">
    <location>
        <begin position="322"/>
        <end position="357"/>
    </location>
</feature>
<comment type="caution">
    <text evidence="2">The sequence shown here is derived from an EMBL/GenBank/DDBJ whole genome shotgun (WGS) entry which is preliminary data.</text>
</comment>
<feature type="compositionally biased region" description="Basic residues" evidence="1">
    <location>
        <begin position="103"/>
        <end position="120"/>
    </location>
</feature>